<keyword evidence="2" id="KW-0680">Restriction system</keyword>
<name>A0A413BD98_9FIRM</name>
<feature type="domain" description="Type I restriction modification DNA specificity" evidence="5">
    <location>
        <begin position="34"/>
        <end position="194"/>
    </location>
</feature>
<dbReference type="GO" id="GO:0009307">
    <property type="term" value="P:DNA restriction-modification system"/>
    <property type="evidence" value="ECO:0007669"/>
    <property type="project" value="UniProtKB-KW"/>
</dbReference>
<dbReference type="InterPro" id="IPR052021">
    <property type="entry name" value="Type-I_RS_S_subunit"/>
</dbReference>
<proteinExistence type="inferred from homology"/>
<evidence type="ECO:0000256" key="4">
    <source>
        <dbReference type="SAM" id="MobiDB-lite"/>
    </source>
</evidence>
<evidence type="ECO:0000313" key="7">
    <source>
        <dbReference type="Proteomes" id="UP000286581"/>
    </source>
</evidence>
<keyword evidence="6" id="KW-0540">Nuclease</keyword>
<dbReference type="Proteomes" id="UP000286581">
    <property type="component" value="Unassembled WGS sequence"/>
</dbReference>
<comment type="similarity">
    <text evidence="1">Belongs to the type-I restriction system S methylase family.</text>
</comment>
<organism evidence="6 7">
    <name type="scientific">Agathobacter rectalis</name>
    <dbReference type="NCBI Taxonomy" id="39491"/>
    <lineage>
        <taxon>Bacteria</taxon>
        <taxon>Bacillati</taxon>
        <taxon>Bacillota</taxon>
        <taxon>Clostridia</taxon>
        <taxon>Lachnospirales</taxon>
        <taxon>Lachnospiraceae</taxon>
        <taxon>Agathobacter</taxon>
    </lineage>
</organism>
<gene>
    <name evidence="6" type="ORF">DWV78_13145</name>
</gene>
<dbReference type="SUPFAM" id="SSF116734">
    <property type="entry name" value="DNA methylase specificity domain"/>
    <property type="match status" value="2"/>
</dbReference>
<evidence type="ECO:0000256" key="1">
    <source>
        <dbReference type="ARBA" id="ARBA00010923"/>
    </source>
</evidence>
<keyword evidence="6" id="KW-0255">Endonuclease</keyword>
<dbReference type="GO" id="GO:0004519">
    <property type="term" value="F:endonuclease activity"/>
    <property type="evidence" value="ECO:0007669"/>
    <property type="project" value="UniProtKB-KW"/>
</dbReference>
<sequence>MLKGYEKYKESGIPWDICEPATWDCVRGKALFENPKYINKNNEYKNVLSLTLKGVIRNNIENPNGLVPRSYDTYQLFEKDDLVFKLIDLENISTSRVGIVGEQGIMSPAYIRLVLRKKEKQNIKYYYYQYFSLYQRQIFNSLGAGVRQTLSARELLEQKIMVPPKPEQDKIVQFLDWKISEMNHCIHQKKKQIKLLEELKRNIIDDLITNGKNSEKRVKISKAKWMGNVPYDWNEYRLKNLFQEINVRSELGLEPHLSMSQKKGLVTDDEDIERRLLSESYAGAKLCEKDDLVLNRLKAHLGVFALVPMKGIVSPDYTVLRINAKRVIPKYLEYLLKSNACRRELVTRVRGIVEGFWRLYTEDLGEIPVCIPNTEEQKAILEVILEKTNNIDEMISGINKEIILVEELRTKLISDVVTGQVDVRNVKIPAYETETDIIDSEEDSDEENQEESTE</sequence>
<dbReference type="InterPro" id="IPR000055">
    <property type="entry name" value="Restrct_endonuc_typeI_TRD"/>
</dbReference>
<accession>A0A413BD98</accession>
<protein>
    <submittedName>
        <fullName evidence="6">Restriction endonuclease subunit S</fullName>
    </submittedName>
</protein>
<keyword evidence="6" id="KW-0378">Hydrolase</keyword>
<keyword evidence="3" id="KW-0238">DNA-binding</keyword>
<dbReference type="PANTHER" id="PTHR30408:SF12">
    <property type="entry name" value="TYPE I RESTRICTION ENZYME MJAVIII SPECIFICITY SUBUNIT"/>
    <property type="match status" value="1"/>
</dbReference>
<evidence type="ECO:0000256" key="3">
    <source>
        <dbReference type="ARBA" id="ARBA00023125"/>
    </source>
</evidence>
<dbReference type="Pfam" id="PF01420">
    <property type="entry name" value="Methylase_S"/>
    <property type="match status" value="2"/>
</dbReference>
<dbReference type="Gene3D" id="3.90.220.20">
    <property type="entry name" value="DNA methylase specificity domains"/>
    <property type="match status" value="2"/>
</dbReference>
<comment type="caution">
    <text evidence="6">The sequence shown here is derived from an EMBL/GenBank/DDBJ whole genome shotgun (WGS) entry which is preliminary data.</text>
</comment>
<dbReference type="AlphaFoldDB" id="A0A413BD98"/>
<dbReference type="InterPro" id="IPR044946">
    <property type="entry name" value="Restrct_endonuc_typeI_TRD_sf"/>
</dbReference>
<reference evidence="6 7" key="1">
    <citation type="submission" date="2018-08" db="EMBL/GenBank/DDBJ databases">
        <title>A genome reference for cultivated species of the human gut microbiota.</title>
        <authorList>
            <person name="Zou Y."/>
            <person name="Xue W."/>
            <person name="Luo G."/>
        </authorList>
    </citation>
    <scope>NUCLEOTIDE SEQUENCE [LARGE SCALE GENOMIC DNA]</scope>
    <source>
        <strain evidence="6 7">AF12-8</strain>
    </source>
</reference>
<evidence type="ECO:0000313" key="6">
    <source>
        <dbReference type="EMBL" id="RGW38080.1"/>
    </source>
</evidence>
<dbReference type="PANTHER" id="PTHR30408">
    <property type="entry name" value="TYPE-1 RESTRICTION ENZYME ECOKI SPECIFICITY PROTEIN"/>
    <property type="match status" value="1"/>
</dbReference>
<dbReference type="EMBL" id="QSAE01000054">
    <property type="protein sequence ID" value="RGW38080.1"/>
    <property type="molecule type" value="Genomic_DNA"/>
</dbReference>
<evidence type="ECO:0000259" key="5">
    <source>
        <dbReference type="Pfam" id="PF01420"/>
    </source>
</evidence>
<feature type="domain" description="Type I restriction modification DNA specificity" evidence="5">
    <location>
        <begin position="279"/>
        <end position="402"/>
    </location>
</feature>
<evidence type="ECO:0000256" key="2">
    <source>
        <dbReference type="ARBA" id="ARBA00022747"/>
    </source>
</evidence>
<feature type="region of interest" description="Disordered" evidence="4">
    <location>
        <begin position="434"/>
        <end position="454"/>
    </location>
</feature>
<dbReference type="GO" id="GO:0003677">
    <property type="term" value="F:DNA binding"/>
    <property type="evidence" value="ECO:0007669"/>
    <property type="project" value="UniProtKB-KW"/>
</dbReference>